<evidence type="ECO:0000256" key="2">
    <source>
        <dbReference type="ARBA" id="ARBA00022723"/>
    </source>
</evidence>
<reference evidence="4" key="1">
    <citation type="journal article" date="2023" name="Front. Mar. Sci.">
        <title>A new Merluccius polli reference genome to investigate the effects of global change in West African waters.</title>
        <authorList>
            <person name="Mateo J.L."/>
            <person name="Blanco-Fernandez C."/>
            <person name="Garcia-Vazquez E."/>
            <person name="Machado-Schiaffino G."/>
        </authorList>
    </citation>
    <scope>NUCLEOTIDE SEQUENCE</scope>
    <source>
        <strain evidence="4">C29</strain>
        <tissue evidence="4">Fin</tissue>
    </source>
</reference>
<dbReference type="AlphaFoldDB" id="A0AA47P8B1"/>
<dbReference type="InterPro" id="IPR027806">
    <property type="entry name" value="HARBI1_dom"/>
</dbReference>
<dbReference type="EMBL" id="JAOPHQ010000331">
    <property type="protein sequence ID" value="KAK0154851.1"/>
    <property type="molecule type" value="Genomic_DNA"/>
</dbReference>
<evidence type="ECO:0000313" key="5">
    <source>
        <dbReference type="Proteomes" id="UP001174136"/>
    </source>
</evidence>
<dbReference type="GO" id="GO:0046872">
    <property type="term" value="F:metal ion binding"/>
    <property type="evidence" value="ECO:0007669"/>
    <property type="project" value="UniProtKB-KW"/>
</dbReference>
<accession>A0AA47P8B1</accession>
<keyword evidence="2" id="KW-0479">Metal-binding</keyword>
<comment type="caution">
    <text evidence="4">The sequence shown here is derived from an EMBL/GenBank/DDBJ whole genome shotgun (WGS) entry which is preliminary data.</text>
</comment>
<feature type="domain" description="DDE Tnp4" evidence="3">
    <location>
        <begin position="95"/>
        <end position="135"/>
    </location>
</feature>
<comment type="cofactor">
    <cofactor evidence="1">
        <name>a divalent metal cation</name>
        <dbReference type="ChEBI" id="CHEBI:60240"/>
    </cofactor>
</comment>
<evidence type="ECO:0000259" key="3">
    <source>
        <dbReference type="Pfam" id="PF13359"/>
    </source>
</evidence>
<keyword evidence="5" id="KW-1185">Reference proteome</keyword>
<name>A0AA47P8B1_MERPO</name>
<protein>
    <submittedName>
        <fullName evidence="4">Nuclease HARBI1</fullName>
    </submittedName>
</protein>
<dbReference type="Proteomes" id="UP001174136">
    <property type="component" value="Unassembled WGS sequence"/>
</dbReference>
<organism evidence="4 5">
    <name type="scientific">Merluccius polli</name>
    <name type="common">Benguela hake</name>
    <name type="synonym">Merluccius cadenati</name>
    <dbReference type="NCBI Taxonomy" id="89951"/>
    <lineage>
        <taxon>Eukaryota</taxon>
        <taxon>Metazoa</taxon>
        <taxon>Chordata</taxon>
        <taxon>Craniata</taxon>
        <taxon>Vertebrata</taxon>
        <taxon>Euteleostomi</taxon>
        <taxon>Actinopterygii</taxon>
        <taxon>Neopterygii</taxon>
        <taxon>Teleostei</taxon>
        <taxon>Neoteleostei</taxon>
        <taxon>Acanthomorphata</taxon>
        <taxon>Zeiogadaria</taxon>
        <taxon>Gadariae</taxon>
        <taxon>Gadiformes</taxon>
        <taxon>Gadoidei</taxon>
        <taxon>Merlucciidae</taxon>
        <taxon>Merluccius</taxon>
    </lineage>
</organism>
<sequence>MIKANFMAAGMAGVVGAIERDAHKNNCAIKRCVIQIRKVHYINTQIAFDATFNILDVAKWPGSTHDPRILMESGLRRELSLQDVLTAYLSPQPGAQLKYNIAHKNTRNLVERGIGQMKRRFHVLHGEIRLSPERASILQ</sequence>
<gene>
    <name evidence="4" type="primary">Harbi1_87</name>
    <name evidence="4" type="ORF">N1851_002843</name>
</gene>
<evidence type="ECO:0000313" key="4">
    <source>
        <dbReference type="EMBL" id="KAK0154851.1"/>
    </source>
</evidence>
<dbReference type="Pfam" id="PF13359">
    <property type="entry name" value="DDE_Tnp_4"/>
    <property type="match status" value="1"/>
</dbReference>
<evidence type="ECO:0000256" key="1">
    <source>
        <dbReference type="ARBA" id="ARBA00001968"/>
    </source>
</evidence>
<proteinExistence type="predicted"/>